<evidence type="ECO:0000256" key="1">
    <source>
        <dbReference type="ARBA" id="ARBA00011888"/>
    </source>
</evidence>
<dbReference type="Gene3D" id="3.40.50.1580">
    <property type="entry name" value="Nucleoside phosphorylase domain"/>
    <property type="match status" value="1"/>
</dbReference>
<keyword evidence="6" id="KW-1185">Reference proteome</keyword>
<evidence type="ECO:0000256" key="3">
    <source>
        <dbReference type="ARBA" id="ARBA00048447"/>
    </source>
</evidence>
<dbReference type="SUPFAM" id="SSF53167">
    <property type="entry name" value="Purine and uridine phosphorylases"/>
    <property type="match status" value="1"/>
</dbReference>
<dbReference type="Pfam" id="PF01048">
    <property type="entry name" value="PNP_UDP_1"/>
    <property type="match status" value="1"/>
</dbReference>
<accession>A0A5B8UW31</accession>
<evidence type="ECO:0000256" key="2">
    <source>
        <dbReference type="ARBA" id="ARBA00021980"/>
    </source>
</evidence>
<evidence type="ECO:0000259" key="4">
    <source>
        <dbReference type="Pfam" id="PF01048"/>
    </source>
</evidence>
<feature type="domain" description="Nucleoside phosphorylase" evidence="4">
    <location>
        <begin position="31"/>
        <end position="261"/>
    </location>
</feature>
<reference evidence="5 6" key="1">
    <citation type="journal article" date="2017" name="Curr. Microbiol.">
        <title>Mucilaginibacter ginsenosidivorans sp. nov., Isolated from Soil of Ginseng Field.</title>
        <authorList>
            <person name="Kim M.M."/>
            <person name="Siddiqi M.Z."/>
            <person name="Im W.T."/>
        </authorList>
    </citation>
    <scope>NUCLEOTIDE SEQUENCE [LARGE SCALE GENOMIC DNA]</scope>
    <source>
        <strain evidence="5 6">Gsoil 3017</strain>
    </source>
</reference>
<dbReference type="InterPro" id="IPR035994">
    <property type="entry name" value="Nucleoside_phosphorylase_sf"/>
</dbReference>
<evidence type="ECO:0000313" key="5">
    <source>
        <dbReference type="EMBL" id="QEC63163.1"/>
    </source>
</evidence>
<organism evidence="5 6">
    <name type="scientific">Mucilaginibacter ginsenosidivorans</name>
    <dbReference type="NCBI Taxonomy" id="398053"/>
    <lineage>
        <taxon>Bacteria</taxon>
        <taxon>Pseudomonadati</taxon>
        <taxon>Bacteroidota</taxon>
        <taxon>Sphingobacteriia</taxon>
        <taxon>Sphingobacteriales</taxon>
        <taxon>Sphingobacteriaceae</taxon>
        <taxon>Mucilaginibacter</taxon>
    </lineage>
</organism>
<dbReference type="PANTHER" id="PTHR43691">
    <property type="entry name" value="URIDINE PHOSPHORYLASE"/>
    <property type="match status" value="1"/>
</dbReference>
<dbReference type="OrthoDB" id="9772602at2"/>
<proteinExistence type="predicted"/>
<evidence type="ECO:0000313" key="6">
    <source>
        <dbReference type="Proteomes" id="UP000321479"/>
    </source>
</evidence>
<dbReference type="EC" id="2.4.2.3" evidence="1"/>
<dbReference type="EMBL" id="CP042436">
    <property type="protein sequence ID" value="QEC63163.1"/>
    <property type="molecule type" value="Genomic_DNA"/>
</dbReference>
<protein>
    <recommendedName>
        <fullName evidence="2">Uridine phosphorylase</fullName>
        <ecNumber evidence="1">2.4.2.3</ecNumber>
    </recommendedName>
</protein>
<dbReference type="KEGG" id="mgin:FRZ54_11440"/>
<dbReference type="AlphaFoldDB" id="A0A5B8UW31"/>
<dbReference type="PANTHER" id="PTHR43691:SF11">
    <property type="entry name" value="FI09636P-RELATED"/>
    <property type="match status" value="1"/>
</dbReference>
<comment type="catalytic activity">
    <reaction evidence="3">
        <text>uridine + phosphate = alpha-D-ribose 1-phosphate + uracil</text>
        <dbReference type="Rhea" id="RHEA:24388"/>
        <dbReference type="ChEBI" id="CHEBI:16704"/>
        <dbReference type="ChEBI" id="CHEBI:17568"/>
        <dbReference type="ChEBI" id="CHEBI:43474"/>
        <dbReference type="ChEBI" id="CHEBI:57720"/>
        <dbReference type="EC" id="2.4.2.3"/>
    </reaction>
</comment>
<dbReference type="CDD" id="cd00436">
    <property type="entry name" value="UP_TbUP-like"/>
    <property type="match status" value="1"/>
</dbReference>
<gene>
    <name evidence="5" type="ORF">FRZ54_11440</name>
</gene>
<dbReference type="Proteomes" id="UP000321479">
    <property type="component" value="Chromosome"/>
</dbReference>
<sequence length="291" mass="31757">MNRISETDLILNADGSVYHLNLLPGDVAGTVITVGDPDRVGEVSKYFDHIELKKSKREFTTHTGTVGGKRLTVLSTGIGTDNIDIVMNELDALVNIDLSTRQPKKEIKSLDIVRIGTSGAIQADIPVDSLLVSEMAFGMDTLMHYYQQRLSAVEQQLINEFKAALPGIHPFTPYVASADRSLIGLLAKGLPQGITISAPGFYAPQGREVRAKLATAGLMEAIQRFSLGTQHITNLEMETAGIYGMASILGHRAISFNVILANRITQQFSMQPQQIIDASIRQVLERLTVLK</sequence>
<dbReference type="RefSeq" id="WP_147031739.1">
    <property type="nucleotide sequence ID" value="NZ_CP042436.1"/>
</dbReference>
<name>A0A5B8UW31_9SPHI</name>
<dbReference type="InterPro" id="IPR000845">
    <property type="entry name" value="Nucleoside_phosphorylase_d"/>
</dbReference>
<dbReference type="GO" id="GO:0004850">
    <property type="term" value="F:uridine phosphorylase activity"/>
    <property type="evidence" value="ECO:0007669"/>
    <property type="project" value="UniProtKB-EC"/>
</dbReference>
<dbReference type="GO" id="GO:0009116">
    <property type="term" value="P:nucleoside metabolic process"/>
    <property type="evidence" value="ECO:0007669"/>
    <property type="project" value="InterPro"/>
</dbReference>
<dbReference type="GO" id="GO:0005829">
    <property type="term" value="C:cytosol"/>
    <property type="evidence" value="ECO:0007669"/>
    <property type="project" value="TreeGrafter"/>
</dbReference>